<name>A0ABQ6M616_9STRA</name>
<proteinExistence type="predicted"/>
<reference evidence="1 2" key="1">
    <citation type="journal article" date="2023" name="Commun. Biol.">
        <title>Genome analysis of Parmales, the sister group of diatoms, reveals the evolutionary specialization of diatoms from phago-mixotrophs to photoautotrophs.</title>
        <authorList>
            <person name="Ban H."/>
            <person name="Sato S."/>
            <person name="Yoshikawa S."/>
            <person name="Yamada K."/>
            <person name="Nakamura Y."/>
            <person name="Ichinomiya M."/>
            <person name="Sato N."/>
            <person name="Blanc-Mathieu R."/>
            <person name="Endo H."/>
            <person name="Kuwata A."/>
            <person name="Ogata H."/>
        </authorList>
    </citation>
    <scope>NUCLEOTIDE SEQUENCE [LARGE SCALE GENOMIC DNA]</scope>
</reference>
<sequence length="255" mass="27529">PPPGAPPPPPPTSSEHRRLADSALRAATDSTAIAVAMSDYRAKKHLLLDMALSRDSPRATLHNPRAGLIRDGFFWGSYPALERVLRASMDEYYELSTAKRQSKEQQVFNNRLVTAIRAVALSNGWAFDPATFDDKKIRDRIRCFFKTHIQNAKKRLKTVVKNEHKKSNRLLVLAAKEPAGKLPRQGTDPASFALAAAAAAEAGLGMAIPMPPAPSAAAPGAIPGYIPGHIAEMHSDAAASVMSLGFSQMSQDEVL</sequence>
<accession>A0ABQ6M616</accession>
<evidence type="ECO:0000313" key="2">
    <source>
        <dbReference type="Proteomes" id="UP001165060"/>
    </source>
</evidence>
<feature type="non-terminal residue" evidence="1">
    <location>
        <position position="1"/>
    </location>
</feature>
<protein>
    <submittedName>
        <fullName evidence="1">Uncharacterized protein</fullName>
    </submittedName>
</protein>
<dbReference type="EMBL" id="BRYB01001197">
    <property type="protein sequence ID" value="GMI20249.1"/>
    <property type="molecule type" value="Genomic_DNA"/>
</dbReference>
<gene>
    <name evidence="1" type="ORF">TeGR_g8290</name>
</gene>
<comment type="caution">
    <text evidence="1">The sequence shown here is derived from an EMBL/GenBank/DDBJ whole genome shotgun (WGS) entry which is preliminary data.</text>
</comment>
<keyword evidence="2" id="KW-1185">Reference proteome</keyword>
<evidence type="ECO:0000313" key="1">
    <source>
        <dbReference type="EMBL" id="GMI20249.1"/>
    </source>
</evidence>
<organism evidence="1 2">
    <name type="scientific">Tetraparma gracilis</name>
    <dbReference type="NCBI Taxonomy" id="2962635"/>
    <lineage>
        <taxon>Eukaryota</taxon>
        <taxon>Sar</taxon>
        <taxon>Stramenopiles</taxon>
        <taxon>Ochrophyta</taxon>
        <taxon>Bolidophyceae</taxon>
        <taxon>Parmales</taxon>
        <taxon>Triparmaceae</taxon>
        <taxon>Tetraparma</taxon>
    </lineage>
</organism>
<dbReference type="Proteomes" id="UP001165060">
    <property type="component" value="Unassembled WGS sequence"/>
</dbReference>